<comment type="caution">
    <text evidence="7">The sequence shown here is derived from an EMBL/GenBank/DDBJ whole genome shotgun (WGS) entry which is preliminary data.</text>
</comment>
<dbReference type="InterPro" id="IPR036638">
    <property type="entry name" value="HLH_DNA-bd_sf"/>
</dbReference>
<dbReference type="STRING" id="36022.A0A1V2L362"/>
<accession>A0A1V2L362</accession>
<dbReference type="EMBL" id="MPUK01000007">
    <property type="protein sequence ID" value="ONH66332.1"/>
    <property type="molecule type" value="Genomic_DNA"/>
</dbReference>
<dbReference type="OMA" id="EFHNQVE"/>
<feature type="compositionally biased region" description="Polar residues" evidence="5">
    <location>
        <begin position="89"/>
        <end position="119"/>
    </location>
</feature>
<dbReference type="PANTHER" id="PTHR46117:SF3">
    <property type="entry name" value="FI24210P1"/>
    <property type="match status" value="1"/>
</dbReference>
<dbReference type="Gene3D" id="4.10.280.10">
    <property type="entry name" value="Helix-loop-helix DNA-binding domain"/>
    <property type="match status" value="1"/>
</dbReference>
<dbReference type="SMART" id="SM00353">
    <property type="entry name" value="HLH"/>
    <property type="match status" value="1"/>
</dbReference>
<feature type="region of interest" description="Disordered" evidence="5">
    <location>
        <begin position="135"/>
        <end position="162"/>
    </location>
</feature>
<dbReference type="InterPro" id="IPR051732">
    <property type="entry name" value="USF"/>
</dbReference>
<dbReference type="PROSITE" id="PS50888">
    <property type="entry name" value="BHLH"/>
    <property type="match status" value="1"/>
</dbReference>
<sequence>MTDDFLKFDGDKFNIDDFQFDISSAIPENELYISPINSPYTTQSHLSTSFQPQRKDSIYDTLESMASPQQNNADALTAQYFSPPPNRSIPLSTSRKSSHLGPSSIQTFNTSQSMASPHSFNDALSPYSSFNDFKSPRSMAASPAGVGSLPKQQLSKEEKLRRRREFHNQVERRRRDLIKEKIKELGQIVPPSLLYVDSDGKEVKASKTVIINKTVEYVVHLHKVMKAQEVRKQALIQKIAELEQLPDVNTPRSQTGEEPDIKSESQSQPDMSGIPSHSNSNSYANSPMDQIKFETEGADITFDVNELLQQHSAEGWDSFTT</sequence>
<feature type="compositionally biased region" description="Polar residues" evidence="5">
    <location>
        <begin position="264"/>
        <end position="288"/>
    </location>
</feature>
<evidence type="ECO:0000313" key="7">
    <source>
        <dbReference type="EMBL" id="ONH66332.1"/>
    </source>
</evidence>
<feature type="domain" description="BHLH" evidence="6">
    <location>
        <begin position="162"/>
        <end position="221"/>
    </location>
</feature>
<dbReference type="SUPFAM" id="SSF47459">
    <property type="entry name" value="HLH, helix-loop-helix DNA-binding domain"/>
    <property type="match status" value="1"/>
</dbReference>
<feature type="region of interest" description="Disordered" evidence="5">
    <location>
        <begin position="77"/>
        <end position="119"/>
    </location>
</feature>
<dbReference type="AlphaFoldDB" id="A0A1V2L362"/>
<evidence type="ECO:0000256" key="4">
    <source>
        <dbReference type="ARBA" id="ARBA00023242"/>
    </source>
</evidence>
<evidence type="ECO:0000256" key="1">
    <source>
        <dbReference type="ARBA" id="ARBA00004123"/>
    </source>
</evidence>
<reference evidence="8" key="1">
    <citation type="journal article" date="2017" name="Genome Announc.">
        <title>Genome sequences of Cyberlindnera fabianii 65, Pichia kudriavzevii 129, and Saccharomyces cerevisiae 131 isolated from fermented masau fruits in Zimbabwe.</title>
        <authorList>
            <person name="van Rijswijck I.M.H."/>
            <person name="Derks M.F.L."/>
            <person name="Abee T."/>
            <person name="de Ridder D."/>
            <person name="Smid E.J."/>
        </authorList>
    </citation>
    <scope>NUCLEOTIDE SEQUENCE [LARGE SCALE GENOMIC DNA]</scope>
    <source>
        <strain evidence="8">65</strain>
    </source>
</reference>
<dbReference type="PANTHER" id="PTHR46117">
    <property type="entry name" value="FI24210P1"/>
    <property type="match status" value="1"/>
</dbReference>
<keyword evidence="4" id="KW-0539">Nucleus</keyword>
<keyword evidence="3" id="KW-0804">Transcription</keyword>
<comment type="subcellular location">
    <subcellularLocation>
        <location evidence="1">Nucleus</location>
    </subcellularLocation>
</comment>
<evidence type="ECO:0000256" key="3">
    <source>
        <dbReference type="ARBA" id="ARBA00023163"/>
    </source>
</evidence>
<evidence type="ECO:0000313" key="8">
    <source>
        <dbReference type="Proteomes" id="UP000189513"/>
    </source>
</evidence>
<evidence type="ECO:0000259" key="6">
    <source>
        <dbReference type="PROSITE" id="PS50888"/>
    </source>
</evidence>
<gene>
    <name evidence="7" type="ORF">BON22_3775</name>
</gene>
<dbReference type="GO" id="GO:0000978">
    <property type="term" value="F:RNA polymerase II cis-regulatory region sequence-specific DNA binding"/>
    <property type="evidence" value="ECO:0007669"/>
    <property type="project" value="TreeGrafter"/>
</dbReference>
<evidence type="ECO:0000256" key="5">
    <source>
        <dbReference type="SAM" id="MobiDB-lite"/>
    </source>
</evidence>
<keyword evidence="2" id="KW-0805">Transcription regulation</keyword>
<proteinExistence type="predicted"/>
<evidence type="ECO:0000256" key="2">
    <source>
        <dbReference type="ARBA" id="ARBA00023015"/>
    </source>
</evidence>
<dbReference type="Proteomes" id="UP000189513">
    <property type="component" value="Unassembled WGS sequence"/>
</dbReference>
<protein>
    <submittedName>
        <fullName evidence="7">Retrograde regulation protein 3</fullName>
    </submittedName>
</protein>
<dbReference type="GO" id="GO:0046983">
    <property type="term" value="F:protein dimerization activity"/>
    <property type="evidence" value="ECO:0007669"/>
    <property type="project" value="InterPro"/>
</dbReference>
<name>A0A1V2L362_CYBFA</name>
<dbReference type="VEuPathDB" id="FungiDB:BON22_3775"/>
<dbReference type="GO" id="GO:0005634">
    <property type="term" value="C:nucleus"/>
    <property type="evidence" value="ECO:0007669"/>
    <property type="project" value="UniProtKB-SubCell"/>
</dbReference>
<dbReference type="GO" id="GO:0000981">
    <property type="term" value="F:DNA-binding transcription factor activity, RNA polymerase II-specific"/>
    <property type="evidence" value="ECO:0007669"/>
    <property type="project" value="TreeGrafter"/>
</dbReference>
<dbReference type="Pfam" id="PF00010">
    <property type="entry name" value="HLH"/>
    <property type="match status" value="1"/>
</dbReference>
<organism evidence="7 8">
    <name type="scientific">Cyberlindnera fabianii</name>
    <name type="common">Yeast</name>
    <name type="synonym">Hansenula fabianii</name>
    <dbReference type="NCBI Taxonomy" id="36022"/>
    <lineage>
        <taxon>Eukaryota</taxon>
        <taxon>Fungi</taxon>
        <taxon>Dikarya</taxon>
        <taxon>Ascomycota</taxon>
        <taxon>Saccharomycotina</taxon>
        <taxon>Saccharomycetes</taxon>
        <taxon>Phaffomycetales</taxon>
        <taxon>Phaffomycetaceae</taxon>
        <taxon>Cyberlindnera</taxon>
    </lineage>
</organism>
<keyword evidence="8" id="KW-1185">Reference proteome</keyword>
<feature type="region of interest" description="Disordered" evidence="5">
    <location>
        <begin position="246"/>
        <end position="290"/>
    </location>
</feature>
<dbReference type="InterPro" id="IPR011598">
    <property type="entry name" value="bHLH_dom"/>
</dbReference>